<protein>
    <submittedName>
        <fullName evidence="1">Uncharacterized protein</fullName>
    </submittedName>
</protein>
<name>A0ACC1IU57_9FUNG</name>
<comment type="caution">
    <text evidence="1">The sequence shown here is derived from an EMBL/GenBank/DDBJ whole genome shotgun (WGS) entry which is preliminary data.</text>
</comment>
<accession>A0ACC1IU57</accession>
<dbReference type="Proteomes" id="UP001150581">
    <property type="component" value="Unassembled WGS sequence"/>
</dbReference>
<keyword evidence="2" id="KW-1185">Reference proteome</keyword>
<organism evidence="1 2">
    <name type="scientific">Kickxella alabastrina</name>
    <dbReference type="NCBI Taxonomy" id="61397"/>
    <lineage>
        <taxon>Eukaryota</taxon>
        <taxon>Fungi</taxon>
        <taxon>Fungi incertae sedis</taxon>
        <taxon>Zoopagomycota</taxon>
        <taxon>Kickxellomycotina</taxon>
        <taxon>Kickxellomycetes</taxon>
        <taxon>Kickxellales</taxon>
        <taxon>Kickxellaceae</taxon>
        <taxon>Kickxella</taxon>
    </lineage>
</organism>
<gene>
    <name evidence="1" type="ORF">LPJ66_001094</name>
</gene>
<dbReference type="EMBL" id="JANBPG010000050">
    <property type="protein sequence ID" value="KAJ1900989.1"/>
    <property type="molecule type" value="Genomic_DNA"/>
</dbReference>
<evidence type="ECO:0000313" key="2">
    <source>
        <dbReference type="Proteomes" id="UP001150581"/>
    </source>
</evidence>
<evidence type="ECO:0000313" key="1">
    <source>
        <dbReference type="EMBL" id="KAJ1900989.1"/>
    </source>
</evidence>
<sequence>MSYDNVPMNSRAPSHQYQYQGQGQGQSQSQNQHMFGLPPPPPPPHISMGMRPPYPLPAPRPKIRHPNRPPCLTPSKTVYIRNLNEKTKPVVLAAALRALFETYGPVLDVRVRHSLRMRGQAFIVFKDTEHAVRAHSEVQGFMLFDKPMFIEFSRQPSDATIADQGGDTDAFKTHRIQDRDARERDAQARVLAQPRAEAALASAAVTAISALPPGVEIPNSILFLQGLPADIAVAEIEAAFAVFDGLVEVRWVSVKPDVAFVEFRSEIQAAFAKSSLTSQLSLREGASPVSVSFANR</sequence>
<proteinExistence type="predicted"/>
<reference evidence="1" key="1">
    <citation type="submission" date="2022-07" db="EMBL/GenBank/DDBJ databases">
        <title>Phylogenomic reconstructions and comparative analyses of Kickxellomycotina fungi.</title>
        <authorList>
            <person name="Reynolds N.K."/>
            <person name="Stajich J.E."/>
            <person name="Barry K."/>
            <person name="Grigoriev I.V."/>
            <person name="Crous P."/>
            <person name="Smith M.E."/>
        </authorList>
    </citation>
    <scope>NUCLEOTIDE SEQUENCE</scope>
    <source>
        <strain evidence="1">Benny 63K</strain>
    </source>
</reference>